<gene>
    <name evidence="1" type="ORF">S01H4_43314</name>
</gene>
<sequence length="64" mass="7638">YELLQKLPNLRDFLVTFDIYNLNKDRVLDLEIVSEIKDYSHEEISNVIVYPILQRQKEVNCIAL</sequence>
<proteinExistence type="predicted"/>
<evidence type="ECO:0000313" key="1">
    <source>
        <dbReference type="EMBL" id="GAG97899.1"/>
    </source>
</evidence>
<accession>X1BPQ0</accession>
<comment type="caution">
    <text evidence="1">The sequence shown here is derived from an EMBL/GenBank/DDBJ whole genome shotgun (WGS) entry which is preliminary data.</text>
</comment>
<name>X1BPQ0_9ZZZZ</name>
<dbReference type="AlphaFoldDB" id="X1BPQ0"/>
<reference evidence="1" key="1">
    <citation type="journal article" date="2014" name="Front. Microbiol.">
        <title>High frequency of phylogenetically diverse reductive dehalogenase-homologous genes in deep subseafloor sedimentary metagenomes.</title>
        <authorList>
            <person name="Kawai M."/>
            <person name="Futagami T."/>
            <person name="Toyoda A."/>
            <person name="Takaki Y."/>
            <person name="Nishi S."/>
            <person name="Hori S."/>
            <person name="Arai W."/>
            <person name="Tsubouchi T."/>
            <person name="Morono Y."/>
            <person name="Uchiyama I."/>
            <person name="Ito T."/>
            <person name="Fujiyama A."/>
            <person name="Inagaki F."/>
            <person name="Takami H."/>
        </authorList>
    </citation>
    <scope>NUCLEOTIDE SEQUENCE</scope>
    <source>
        <strain evidence="1">Expedition CK06-06</strain>
    </source>
</reference>
<protein>
    <submittedName>
        <fullName evidence="1">Uncharacterized protein</fullName>
    </submittedName>
</protein>
<organism evidence="1">
    <name type="scientific">marine sediment metagenome</name>
    <dbReference type="NCBI Taxonomy" id="412755"/>
    <lineage>
        <taxon>unclassified sequences</taxon>
        <taxon>metagenomes</taxon>
        <taxon>ecological metagenomes</taxon>
    </lineage>
</organism>
<dbReference type="EMBL" id="BART01023881">
    <property type="protein sequence ID" value="GAG97899.1"/>
    <property type="molecule type" value="Genomic_DNA"/>
</dbReference>
<feature type="non-terminal residue" evidence="1">
    <location>
        <position position="1"/>
    </location>
</feature>